<dbReference type="RefSeq" id="WP_144187601.1">
    <property type="nucleotide sequence ID" value="NZ_VMHL01000001.1"/>
</dbReference>
<reference evidence="1 2" key="1">
    <citation type="submission" date="2019-07" db="EMBL/GenBank/DDBJ databases">
        <title>Gilliamella genomes.</title>
        <authorList>
            <person name="Zheng H."/>
        </authorList>
    </citation>
    <scope>NUCLEOTIDE SEQUENCE [LARGE SCALE GENOMIC DNA]</scope>
    <source>
        <strain evidence="1 2">W8131</strain>
    </source>
</reference>
<evidence type="ECO:0000313" key="2">
    <source>
        <dbReference type="Proteomes" id="UP000319138"/>
    </source>
</evidence>
<sequence>MENDLIISLRGFSDENTAKLIGNFTSTIIKELEKEYKLNISKLKKILITYDFDKALDEIAKEYGYKSSSYTNNEHVTAIAQLQPKLDSKGLYSEFTLVLSIAFFYELFNKDGSISSFDNISNIIHMMHHELIHVHEINECKFDAGKLVYEYDNAILMTSTRSWSEFLANYMSSKTATPEIIKKDLNTLETVLIKVPKEIESFVKEYKTGSLSLNDMYFNVVQKIKLIANSYGYAFGYISALEISPELYPSSLSDLLEKTKLGLLLKELGKYFLELTNIFNQGNLSDYNIFENANKTVLSIYKLFGLSLERQDKQLYVHVD</sequence>
<proteinExistence type="predicted"/>
<dbReference type="Proteomes" id="UP000319138">
    <property type="component" value="Unassembled WGS sequence"/>
</dbReference>
<comment type="caution">
    <text evidence="1">The sequence shown here is derived from an EMBL/GenBank/DDBJ whole genome shotgun (WGS) entry which is preliminary data.</text>
</comment>
<protein>
    <submittedName>
        <fullName evidence="1">Uncharacterized protein</fullName>
    </submittedName>
</protein>
<dbReference type="AlphaFoldDB" id="A0A556RSG8"/>
<gene>
    <name evidence="1" type="ORF">FPQ14_00815</name>
</gene>
<name>A0A556RSG8_9GAMM</name>
<evidence type="ECO:0000313" key="1">
    <source>
        <dbReference type="EMBL" id="TSJ91842.1"/>
    </source>
</evidence>
<dbReference type="EMBL" id="VMHL01000001">
    <property type="protein sequence ID" value="TSJ91842.1"/>
    <property type="molecule type" value="Genomic_DNA"/>
</dbReference>
<accession>A0A556RSG8</accession>
<organism evidence="1 2">
    <name type="scientific">Gilliamella apicola</name>
    <dbReference type="NCBI Taxonomy" id="1196095"/>
    <lineage>
        <taxon>Bacteria</taxon>
        <taxon>Pseudomonadati</taxon>
        <taxon>Pseudomonadota</taxon>
        <taxon>Gammaproteobacteria</taxon>
        <taxon>Orbales</taxon>
        <taxon>Orbaceae</taxon>
        <taxon>Gilliamella</taxon>
    </lineage>
</organism>